<name>A0AA47JMX8_VIBPH</name>
<protein>
    <submittedName>
        <fullName evidence="1">Uncharacterized protein</fullName>
    </submittedName>
</protein>
<organism evidence="1 2">
    <name type="scientific">Vibrio parahaemolyticus</name>
    <dbReference type="NCBI Taxonomy" id="670"/>
    <lineage>
        <taxon>Bacteria</taxon>
        <taxon>Pseudomonadati</taxon>
        <taxon>Pseudomonadota</taxon>
        <taxon>Gammaproteobacteria</taxon>
        <taxon>Vibrionales</taxon>
        <taxon>Vibrionaceae</taxon>
        <taxon>Vibrio</taxon>
    </lineage>
</organism>
<evidence type="ECO:0000313" key="1">
    <source>
        <dbReference type="EMBL" id="WAT93744.1"/>
    </source>
</evidence>
<proteinExistence type="predicted"/>
<keyword evidence="1" id="KW-0614">Plasmid</keyword>
<dbReference type="RefSeq" id="WP_025634152.1">
    <property type="nucleotide sequence ID" value="NZ_CP114196.1"/>
</dbReference>
<dbReference type="Proteomes" id="UP001156560">
    <property type="component" value="Plasmid pHLA"/>
</dbReference>
<evidence type="ECO:0000313" key="2">
    <source>
        <dbReference type="Proteomes" id="UP001156560"/>
    </source>
</evidence>
<geneLocation type="plasmid" evidence="1 2">
    <name>pHLA</name>
</geneLocation>
<dbReference type="AlphaFoldDB" id="A0AA47JMX8"/>
<gene>
    <name evidence="1" type="ORF">O1Q84_25830</name>
</gene>
<reference evidence="1" key="1">
    <citation type="submission" date="2022-12" db="EMBL/GenBank/DDBJ databases">
        <title>Vibrio parahaemolyticus become highly virulent by producing novel Tc toxins.</title>
        <authorList>
            <person name="Yang F."/>
            <person name="You Y."/>
            <person name="Lai Q."/>
            <person name="Xu L."/>
            <person name="Li F."/>
        </authorList>
    </citation>
    <scope>NUCLEOTIDE SEQUENCE</scope>
    <source>
        <strain evidence="1">Vp-HL-202005</strain>
        <plasmid evidence="1">pHLA</plasmid>
    </source>
</reference>
<dbReference type="EMBL" id="CP114196">
    <property type="protein sequence ID" value="WAT93744.1"/>
    <property type="molecule type" value="Genomic_DNA"/>
</dbReference>
<accession>A0AA47JMX8</accession>
<sequence>MGDYEGNAAWIAAVSGRADIELYSIFSLEIKEVSEGRIGLSRSMSSMIAYSIDSKHNHYLGWPLGEVWDAVKKIEFTGFKVEPTPLSLSSSHELQLHYEVETEVIVSERSRRGVHNMTKSENRQLHMCLPVTASVGNKLESASLITLVPYDGNHESDDADAIVVTPID</sequence>